<dbReference type="InterPro" id="IPR050256">
    <property type="entry name" value="Glycosyltransferase_2"/>
</dbReference>
<dbReference type="AlphaFoldDB" id="A0A0K6IAD8"/>
<dbReference type="Gene3D" id="3.90.550.10">
    <property type="entry name" value="Spore Coat Polysaccharide Biosynthesis Protein SpsA, Chain A"/>
    <property type="match status" value="1"/>
</dbReference>
<keyword evidence="1" id="KW-0812">Transmembrane</keyword>
<dbReference type="Pfam" id="PF13641">
    <property type="entry name" value="Glyco_tranf_2_3"/>
    <property type="match status" value="1"/>
</dbReference>
<sequence length="403" mass="43023">MMLTLQVLLCAVGLLLAVPAVILLLQVLLALGAARRLSGLNISRAQAQPFSGRIAVLMPAHDEEQGIAAAIATALPQLCSADRVLVVADNCSDATAQRARTAGAEVIERHDTQRRGKGYALAHGMRHLAADPPEVVIVLDADCEARPGALPLLAQQAWGRQQPIQAHYRMDAPADAGLMSHVSAFAWRVKTLVRPLGWGALGLPCPLMGSGMAFPWALLARFELGSSHLVEDLQLGLDLTRAGAAPRFEPAAEVRSSLPGSGSSARKQRTRWEHGHLGVMLHAAPRLVARALRQRSGQLLAVAADLIVPPLALLAVLLAALLAVSGVAWLLAGWVAPLVLALAACAAFGAAVLVAWARFGRDILGAGELAAAPLYVLWKIPVYLGFLWRRERAWVRTEREQRR</sequence>
<dbReference type="CDD" id="cd06438">
    <property type="entry name" value="EpsO_like"/>
    <property type="match status" value="1"/>
</dbReference>
<name>A0A0K6IAD8_9BURK</name>
<evidence type="ECO:0000313" key="3">
    <source>
        <dbReference type="Proteomes" id="UP000183649"/>
    </source>
</evidence>
<evidence type="ECO:0000256" key="1">
    <source>
        <dbReference type="SAM" id="Phobius"/>
    </source>
</evidence>
<accession>A0A0K6IAD8</accession>
<dbReference type="InterPro" id="IPR029044">
    <property type="entry name" value="Nucleotide-diphossugar_trans"/>
</dbReference>
<dbReference type="PANTHER" id="PTHR48090:SF6">
    <property type="entry name" value="SLR5056 PROTEIN"/>
    <property type="match status" value="1"/>
</dbReference>
<dbReference type="GO" id="GO:0016740">
    <property type="term" value="F:transferase activity"/>
    <property type="evidence" value="ECO:0007669"/>
    <property type="project" value="UniProtKB-KW"/>
</dbReference>
<keyword evidence="1" id="KW-0472">Membrane</keyword>
<keyword evidence="3" id="KW-1185">Reference proteome</keyword>
<organism evidence="2 3">
    <name type="scientific">Thiomonas bhubaneswarensis</name>
    <dbReference type="NCBI Taxonomy" id="339866"/>
    <lineage>
        <taxon>Bacteria</taxon>
        <taxon>Pseudomonadati</taxon>
        <taxon>Pseudomonadota</taxon>
        <taxon>Betaproteobacteria</taxon>
        <taxon>Burkholderiales</taxon>
        <taxon>Thiomonas</taxon>
    </lineage>
</organism>
<keyword evidence="1" id="KW-1133">Transmembrane helix</keyword>
<feature type="transmembrane region" description="Helical" evidence="1">
    <location>
        <begin position="338"/>
        <end position="357"/>
    </location>
</feature>
<dbReference type="Proteomes" id="UP000183649">
    <property type="component" value="Unassembled WGS sequence"/>
</dbReference>
<evidence type="ECO:0000313" key="2">
    <source>
        <dbReference type="EMBL" id="CUB00090.1"/>
    </source>
</evidence>
<protein>
    <submittedName>
        <fullName evidence="2">Glycosyltransferase, catalytic subunit of cellulose synthase and poly-beta-1,6-N-acetylglucosamine synthase</fullName>
    </submittedName>
</protein>
<dbReference type="OrthoDB" id="9797391at2"/>
<gene>
    <name evidence="2" type="ORF">Ga0061069_11149</name>
</gene>
<reference evidence="3" key="1">
    <citation type="submission" date="2015-08" db="EMBL/GenBank/DDBJ databases">
        <authorList>
            <person name="Varghese N."/>
        </authorList>
    </citation>
    <scope>NUCLEOTIDE SEQUENCE [LARGE SCALE GENOMIC DNA]</scope>
    <source>
        <strain evidence="3">DSM 18181</strain>
    </source>
</reference>
<proteinExistence type="predicted"/>
<keyword evidence="2" id="KW-0808">Transferase</keyword>
<dbReference type="EMBL" id="CYHF01000011">
    <property type="protein sequence ID" value="CUB00090.1"/>
    <property type="molecule type" value="Genomic_DNA"/>
</dbReference>
<dbReference type="PANTHER" id="PTHR48090">
    <property type="entry name" value="UNDECAPRENYL-PHOSPHATE 4-DEOXY-4-FORMAMIDO-L-ARABINOSE TRANSFERASE-RELATED"/>
    <property type="match status" value="1"/>
</dbReference>
<feature type="transmembrane region" description="Helical" evidence="1">
    <location>
        <begin position="311"/>
        <end position="331"/>
    </location>
</feature>
<dbReference type="STRING" id="339866.GCA_001418255_02771"/>
<dbReference type="RefSeq" id="WP_055451598.1">
    <property type="nucleotide sequence ID" value="NZ_CYHF01000011.1"/>
</dbReference>
<dbReference type="SUPFAM" id="SSF53448">
    <property type="entry name" value="Nucleotide-diphospho-sugar transferases"/>
    <property type="match status" value="1"/>
</dbReference>
<feature type="transmembrane region" description="Helical" evidence="1">
    <location>
        <begin position="369"/>
        <end position="388"/>
    </location>
</feature>